<feature type="domain" description="4'-phosphopantetheinyl transferase" evidence="9">
    <location>
        <begin position="4"/>
        <end position="94"/>
    </location>
</feature>
<keyword evidence="5 8" id="KW-0460">Magnesium</keyword>
<sequence>MILGIGTDLTDAERIKQSGDKFGQKFLDRVFTLAEQAYAAKNATPYQTYAKRYAAKEAVMKALGTGLRGFHFTDIEVINDALGKPEVTLTGGALARLEMITPTGHAARIHLSLTDEGPLAGAYVIIEAVPRIA</sequence>
<dbReference type="HAMAP" id="MF_00101">
    <property type="entry name" value="AcpS"/>
    <property type="match status" value="1"/>
</dbReference>
<comment type="catalytic activity">
    <reaction evidence="8">
        <text>apo-[ACP] + CoA = holo-[ACP] + adenosine 3',5'-bisphosphate + H(+)</text>
        <dbReference type="Rhea" id="RHEA:12068"/>
        <dbReference type="Rhea" id="RHEA-COMP:9685"/>
        <dbReference type="Rhea" id="RHEA-COMP:9690"/>
        <dbReference type="ChEBI" id="CHEBI:15378"/>
        <dbReference type="ChEBI" id="CHEBI:29999"/>
        <dbReference type="ChEBI" id="CHEBI:57287"/>
        <dbReference type="ChEBI" id="CHEBI:58343"/>
        <dbReference type="ChEBI" id="CHEBI:64479"/>
        <dbReference type="EC" id="2.7.8.7"/>
    </reaction>
</comment>
<comment type="function">
    <text evidence="8">Transfers the 4'-phosphopantetheine moiety from coenzyme A to a Ser of acyl-carrier-protein.</text>
</comment>
<feature type="binding site" evidence="8">
    <location>
        <position position="8"/>
    </location>
    <ligand>
        <name>Mg(2+)</name>
        <dbReference type="ChEBI" id="CHEBI:18420"/>
    </ligand>
</feature>
<dbReference type="Gene3D" id="3.90.470.20">
    <property type="entry name" value="4'-phosphopantetheinyl transferase domain"/>
    <property type="match status" value="1"/>
</dbReference>
<evidence type="ECO:0000256" key="1">
    <source>
        <dbReference type="ARBA" id="ARBA00022516"/>
    </source>
</evidence>
<dbReference type="NCBIfam" id="TIGR00556">
    <property type="entry name" value="pantethn_trn"/>
    <property type="match status" value="1"/>
</dbReference>
<keyword evidence="4 8" id="KW-0276">Fatty acid metabolism</keyword>
<dbReference type="EC" id="2.7.8.7" evidence="8"/>
<proteinExistence type="inferred from homology"/>
<dbReference type="EMBL" id="JAQQKX010000001">
    <property type="protein sequence ID" value="MDC7681919.1"/>
    <property type="molecule type" value="Genomic_DNA"/>
</dbReference>
<keyword evidence="2 8" id="KW-0808">Transferase</keyword>
<name>A0ABT5HPC6_9CAUL</name>
<dbReference type="InterPro" id="IPR008278">
    <property type="entry name" value="4-PPantetheinyl_Trfase_dom"/>
</dbReference>
<dbReference type="InterPro" id="IPR002582">
    <property type="entry name" value="ACPS"/>
</dbReference>
<comment type="similarity">
    <text evidence="8">Belongs to the P-Pant transferase superfamily. AcpS family.</text>
</comment>
<keyword evidence="3 8" id="KW-0479">Metal-binding</keyword>
<keyword evidence="1 8" id="KW-0444">Lipid biosynthesis</keyword>
<dbReference type="NCBIfam" id="TIGR00516">
    <property type="entry name" value="acpS"/>
    <property type="match status" value="1"/>
</dbReference>
<dbReference type="GO" id="GO:0008897">
    <property type="term" value="F:holo-[acyl-carrier-protein] synthase activity"/>
    <property type="evidence" value="ECO:0007669"/>
    <property type="project" value="UniProtKB-EC"/>
</dbReference>
<evidence type="ECO:0000256" key="5">
    <source>
        <dbReference type="ARBA" id="ARBA00022842"/>
    </source>
</evidence>
<evidence type="ECO:0000256" key="4">
    <source>
        <dbReference type="ARBA" id="ARBA00022832"/>
    </source>
</evidence>
<comment type="cofactor">
    <cofactor evidence="8">
        <name>Mg(2+)</name>
        <dbReference type="ChEBI" id="CHEBI:18420"/>
    </cofactor>
</comment>
<evidence type="ECO:0000313" key="10">
    <source>
        <dbReference type="EMBL" id="MDC7681919.1"/>
    </source>
</evidence>
<dbReference type="Proteomes" id="UP001214854">
    <property type="component" value="Unassembled WGS sequence"/>
</dbReference>
<feature type="binding site" evidence="8">
    <location>
        <position position="57"/>
    </location>
    <ligand>
        <name>Mg(2+)</name>
        <dbReference type="ChEBI" id="CHEBI:18420"/>
    </ligand>
</feature>
<comment type="subcellular location">
    <subcellularLocation>
        <location evidence="8">Cytoplasm</location>
    </subcellularLocation>
</comment>
<evidence type="ECO:0000256" key="2">
    <source>
        <dbReference type="ARBA" id="ARBA00022679"/>
    </source>
</evidence>
<evidence type="ECO:0000259" key="9">
    <source>
        <dbReference type="Pfam" id="PF01648"/>
    </source>
</evidence>
<reference evidence="10 11" key="1">
    <citation type="submission" date="2023-01" db="EMBL/GenBank/DDBJ databases">
        <title>Novel species of the genus Asticcacaulis isolated from rivers.</title>
        <authorList>
            <person name="Lu H."/>
        </authorList>
    </citation>
    <scope>NUCLEOTIDE SEQUENCE [LARGE SCALE GENOMIC DNA]</scope>
    <source>
        <strain evidence="10 11">BYS171W</strain>
    </source>
</reference>
<keyword evidence="7 8" id="KW-0275">Fatty acid biosynthesis</keyword>
<dbReference type="SUPFAM" id="SSF56214">
    <property type="entry name" value="4'-phosphopantetheinyl transferase"/>
    <property type="match status" value="1"/>
</dbReference>
<evidence type="ECO:0000313" key="11">
    <source>
        <dbReference type="Proteomes" id="UP001214854"/>
    </source>
</evidence>
<dbReference type="Pfam" id="PF01648">
    <property type="entry name" value="ACPS"/>
    <property type="match status" value="1"/>
</dbReference>
<evidence type="ECO:0000256" key="6">
    <source>
        <dbReference type="ARBA" id="ARBA00023098"/>
    </source>
</evidence>
<comment type="caution">
    <text evidence="10">The sequence shown here is derived from an EMBL/GenBank/DDBJ whole genome shotgun (WGS) entry which is preliminary data.</text>
</comment>
<evidence type="ECO:0000256" key="3">
    <source>
        <dbReference type="ARBA" id="ARBA00022723"/>
    </source>
</evidence>
<dbReference type="InterPro" id="IPR004568">
    <property type="entry name" value="Ppantetheine-prot_Trfase_dom"/>
</dbReference>
<organism evidence="10 11">
    <name type="scientific">Asticcacaulis aquaticus</name>
    <dbReference type="NCBI Taxonomy" id="2984212"/>
    <lineage>
        <taxon>Bacteria</taxon>
        <taxon>Pseudomonadati</taxon>
        <taxon>Pseudomonadota</taxon>
        <taxon>Alphaproteobacteria</taxon>
        <taxon>Caulobacterales</taxon>
        <taxon>Caulobacteraceae</taxon>
        <taxon>Asticcacaulis</taxon>
    </lineage>
</organism>
<keyword evidence="8" id="KW-0963">Cytoplasm</keyword>
<keyword evidence="6 8" id="KW-0443">Lipid metabolism</keyword>
<protein>
    <recommendedName>
        <fullName evidence="8">Holo-[acyl-carrier-protein] synthase</fullName>
        <shortName evidence="8">Holo-ACP synthase</shortName>
        <ecNumber evidence="8">2.7.8.7</ecNumber>
    </recommendedName>
    <alternativeName>
        <fullName evidence="8">4'-phosphopantetheinyl transferase AcpS</fullName>
    </alternativeName>
</protein>
<dbReference type="RefSeq" id="WP_272746433.1">
    <property type="nucleotide sequence ID" value="NZ_JAQQKX010000001.1"/>
</dbReference>
<accession>A0ABT5HPC6</accession>
<evidence type="ECO:0000256" key="7">
    <source>
        <dbReference type="ARBA" id="ARBA00023160"/>
    </source>
</evidence>
<dbReference type="InterPro" id="IPR037143">
    <property type="entry name" value="4-PPantetheinyl_Trfase_dom_sf"/>
</dbReference>
<evidence type="ECO:0000256" key="8">
    <source>
        <dbReference type="HAMAP-Rule" id="MF_00101"/>
    </source>
</evidence>
<gene>
    <name evidence="8 10" type="primary">acpS</name>
    <name evidence="10" type="ORF">PQU92_01435</name>
</gene>
<keyword evidence="11" id="KW-1185">Reference proteome</keyword>